<gene>
    <name evidence="2" type="ORF">PVK06_019640</name>
</gene>
<evidence type="ECO:0000313" key="2">
    <source>
        <dbReference type="EMBL" id="KAK5824855.1"/>
    </source>
</evidence>
<comment type="caution">
    <text evidence="2">The sequence shown here is derived from an EMBL/GenBank/DDBJ whole genome shotgun (WGS) entry which is preliminary data.</text>
</comment>
<name>A0ABR0PKA5_GOSAR</name>
<keyword evidence="3" id="KW-1185">Reference proteome</keyword>
<protein>
    <submittedName>
        <fullName evidence="2">Uncharacterized protein</fullName>
    </submittedName>
</protein>
<feature type="compositionally biased region" description="Basic and acidic residues" evidence="1">
    <location>
        <begin position="112"/>
        <end position="125"/>
    </location>
</feature>
<reference evidence="2 3" key="1">
    <citation type="submission" date="2023-03" db="EMBL/GenBank/DDBJ databases">
        <title>WGS of Gossypium arboreum.</title>
        <authorList>
            <person name="Yu D."/>
        </authorList>
    </citation>
    <scope>NUCLEOTIDE SEQUENCE [LARGE SCALE GENOMIC DNA]</scope>
    <source>
        <tissue evidence="2">Leaf</tissue>
    </source>
</reference>
<dbReference type="EMBL" id="JARKNE010000006">
    <property type="protein sequence ID" value="KAK5824855.1"/>
    <property type="molecule type" value="Genomic_DNA"/>
</dbReference>
<proteinExistence type="predicted"/>
<evidence type="ECO:0000256" key="1">
    <source>
        <dbReference type="SAM" id="MobiDB-lite"/>
    </source>
</evidence>
<evidence type="ECO:0000313" key="3">
    <source>
        <dbReference type="Proteomes" id="UP001358586"/>
    </source>
</evidence>
<organism evidence="2 3">
    <name type="scientific">Gossypium arboreum</name>
    <name type="common">Tree cotton</name>
    <name type="synonym">Gossypium nanking</name>
    <dbReference type="NCBI Taxonomy" id="29729"/>
    <lineage>
        <taxon>Eukaryota</taxon>
        <taxon>Viridiplantae</taxon>
        <taxon>Streptophyta</taxon>
        <taxon>Embryophyta</taxon>
        <taxon>Tracheophyta</taxon>
        <taxon>Spermatophyta</taxon>
        <taxon>Magnoliopsida</taxon>
        <taxon>eudicotyledons</taxon>
        <taxon>Gunneridae</taxon>
        <taxon>Pentapetalae</taxon>
        <taxon>rosids</taxon>
        <taxon>malvids</taxon>
        <taxon>Malvales</taxon>
        <taxon>Malvaceae</taxon>
        <taxon>Malvoideae</taxon>
        <taxon>Gossypium</taxon>
    </lineage>
</organism>
<feature type="compositionally biased region" description="Low complexity" evidence="1">
    <location>
        <begin position="136"/>
        <end position="145"/>
    </location>
</feature>
<feature type="region of interest" description="Disordered" evidence="1">
    <location>
        <begin position="112"/>
        <end position="148"/>
    </location>
</feature>
<dbReference type="Proteomes" id="UP001358586">
    <property type="component" value="Chromosome 6"/>
</dbReference>
<sequence length="241" mass="27616">MVATSNEQVAELKEELSICKVALINRMLASRSKQHQIDVPKLEEFEGTRFARDVDNFHLRMEQYFCAIGIEDNTTMPWAKQALRQQDIIELTVAIVEVESFIELGLKKDKFKSSKPKETSDGGGEHEEDGNGNGGNRKPPNGKWKPNNRSKRLVKYVICDGSYMARDYPKKPVVSTIEGDDKLDRPSMRFGLIMCSIEAKKVKENEKQPMKSFLCRGSHRMRDYPEQYKMFAISKKNEAEC</sequence>
<accession>A0ABR0PKA5</accession>